<proteinExistence type="predicted"/>
<reference evidence="1" key="1">
    <citation type="journal article" date="2019" name="Sci. Rep.">
        <title>Draft genome of Tanacetum cinerariifolium, the natural source of mosquito coil.</title>
        <authorList>
            <person name="Yamashiro T."/>
            <person name="Shiraishi A."/>
            <person name="Satake H."/>
            <person name="Nakayama K."/>
        </authorList>
    </citation>
    <scope>NUCLEOTIDE SEQUENCE</scope>
</reference>
<dbReference type="EMBL" id="BKCJ011831922">
    <property type="protein sequence ID" value="GFD56653.1"/>
    <property type="molecule type" value="Genomic_DNA"/>
</dbReference>
<feature type="non-terminal residue" evidence="1">
    <location>
        <position position="91"/>
    </location>
</feature>
<name>A0A699XBV5_TANCI</name>
<sequence length="91" mass="9161">LAICKDSSVAGTCGEITCSGDAIQCATLRAAAALECRDKSDRDDLGKSPLVGSGDAILQGNDPMKGQIDAALKGDTVDMGGSSLDRNGFLG</sequence>
<protein>
    <submittedName>
        <fullName evidence="1">Uncharacterized protein</fullName>
    </submittedName>
</protein>
<feature type="non-terminal residue" evidence="1">
    <location>
        <position position="1"/>
    </location>
</feature>
<evidence type="ECO:0000313" key="1">
    <source>
        <dbReference type="EMBL" id="GFD56653.1"/>
    </source>
</evidence>
<comment type="caution">
    <text evidence="1">The sequence shown here is derived from an EMBL/GenBank/DDBJ whole genome shotgun (WGS) entry which is preliminary data.</text>
</comment>
<gene>
    <name evidence="1" type="ORF">Tci_928622</name>
</gene>
<organism evidence="1">
    <name type="scientific">Tanacetum cinerariifolium</name>
    <name type="common">Dalmatian daisy</name>
    <name type="synonym">Chrysanthemum cinerariifolium</name>
    <dbReference type="NCBI Taxonomy" id="118510"/>
    <lineage>
        <taxon>Eukaryota</taxon>
        <taxon>Viridiplantae</taxon>
        <taxon>Streptophyta</taxon>
        <taxon>Embryophyta</taxon>
        <taxon>Tracheophyta</taxon>
        <taxon>Spermatophyta</taxon>
        <taxon>Magnoliopsida</taxon>
        <taxon>eudicotyledons</taxon>
        <taxon>Gunneridae</taxon>
        <taxon>Pentapetalae</taxon>
        <taxon>asterids</taxon>
        <taxon>campanulids</taxon>
        <taxon>Asterales</taxon>
        <taxon>Asteraceae</taxon>
        <taxon>Asteroideae</taxon>
        <taxon>Anthemideae</taxon>
        <taxon>Anthemidinae</taxon>
        <taxon>Tanacetum</taxon>
    </lineage>
</organism>
<dbReference type="AlphaFoldDB" id="A0A699XBV5"/>
<accession>A0A699XBV5</accession>